<dbReference type="InterPro" id="IPR050425">
    <property type="entry name" value="NAD(P)_dehydrat-like"/>
</dbReference>
<dbReference type="EMBL" id="ONZQ02000004">
    <property type="protein sequence ID" value="SPO01190.1"/>
    <property type="molecule type" value="Genomic_DNA"/>
</dbReference>
<comment type="similarity">
    <text evidence="2">Belongs to the NAD(P)-dependent epimerase/dehydratase family. Dihydroflavonol-4-reductase subfamily.</text>
</comment>
<dbReference type="Gene3D" id="3.40.50.720">
    <property type="entry name" value="NAD(P)-binding Rossmann-like Domain"/>
    <property type="match status" value="1"/>
</dbReference>
<comment type="caution">
    <text evidence="4">The sequence shown here is derived from an EMBL/GenBank/DDBJ whole genome shotgun (WGS) entry which is preliminary data.</text>
</comment>
<evidence type="ECO:0000256" key="1">
    <source>
        <dbReference type="ARBA" id="ARBA00023002"/>
    </source>
</evidence>
<dbReference type="Proteomes" id="UP001187682">
    <property type="component" value="Unassembled WGS sequence"/>
</dbReference>
<keyword evidence="1" id="KW-0560">Oxidoreductase</keyword>
<dbReference type="SUPFAM" id="SSF51735">
    <property type="entry name" value="NAD(P)-binding Rossmann-fold domains"/>
    <property type="match status" value="1"/>
</dbReference>
<dbReference type="PANTHER" id="PTHR10366">
    <property type="entry name" value="NAD DEPENDENT EPIMERASE/DEHYDRATASE"/>
    <property type="match status" value="1"/>
</dbReference>
<evidence type="ECO:0000313" key="5">
    <source>
        <dbReference type="Proteomes" id="UP001187682"/>
    </source>
</evidence>
<dbReference type="AlphaFoldDB" id="A0AAE8MVY8"/>
<name>A0AAE8MVY8_9PEZI</name>
<evidence type="ECO:0000256" key="2">
    <source>
        <dbReference type="ARBA" id="ARBA00023445"/>
    </source>
</evidence>
<feature type="domain" description="NAD-dependent epimerase/dehydratase" evidence="3">
    <location>
        <begin position="14"/>
        <end position="262"/>
    </location>
</feature>
<dbReference type="Pfam" id="PF01370">
    <property type="entry name" value="Epimerase"/>
    <property type="match status" value="1"/>
</dbReference>
<gene>
    <name evidence="4" type="ORF">DNG_03937</name>
</gene>
<proteinExistence type="inferred from homology"/>
<evidence type="ECO:0000313" key="4">
    <source>
        <dbReference type="EMBL" id="SPO01190.1"/>
    </source>
</evidence>
<dbReference type="InterPro" id="IPR001509">
    <property type="entry name" value="Epimerase_deHydtase"/>
</dbReference>
<dbReference type="GO" id="GO:0016616">
    <property type="term" value="F:oxidoreductase activity, acting on the CH-OH group of donors, NAD or NADP as acceptor"/>
    <property type="evidence" value="ECO:0007669"/>
    <property type="project" value="TreeGrafter"/>
</dbReference>
<accession>A0AAE8MVY8</accession>
<sequence length="348" mass="37891">MSSLTTSISPGSWILVTGASGFLASHVCLQFLERGFKVRGSVRDPTQSSWLLEGPFKSYAAIGAIELASVPHLGADGAYYEAIKGVAAIIHIAYVTNIVPDPSDVITPMVAGVRSIMNAAIREPSVKEVVFTSSALAASSLLRGIDNGTIGRDSWNDAVLEAAWAPPPYGVSHAMANYPASKVAAEKEVWKFVDGVNLHFNVNVVSPAGITGEPLNKKHIEGQANWVVHAYRGNKAAMDPLQASFYVDVKDVALIHVAAVLDPEVKSARLQCWGHSAHWNEVLSIMRRLRPQKKFVDGYPDLYHLEVSLDQTESLTLLKKWSDKPDRNGWTSLEDSIFENITNPYLEG</sequence>
<dbReference type="PANTHER" id="PTHR10366:SF562">
    <property type="entry name" value="ALDEHYDE REDUCTASE II (AFU_ORTHOLOGUE AFUA_1G11360)"/>
    <property type="match status" value="1"/>
</dbReference>
<evidence type="ECO:0000259" key="3">
    <source>
        <dbReference type="Pfam" id="PF01370"/>
    </source>
</evidence>
<protein>
    <submittedName>
        <fullName evidence="4">Related to NADPH-dependent aldehyde reductase</fullName>
    </submittedName>
</protein>
<keyword evidence="5" id="KW-1185">Reference proteome</keyword>
<dbReference type="InterPro" id="IPR036291">
    <property type="entry name" value="NAD(P)-bd_dom_sf"/>
</dbReference>
<reference evidence="4" key="1">
    <citation type="submission" date="2018-03" db="EMBL/GenBank/DDBJ databases">
        <authorList>
            <person name="Guldener U."/>
        </authorList>
    </citation>
    <scope>NUCLEOTIDE SEQUENCE</scope>
</reference>
<organism evidence="4 5">
    <name type="scientific">Cephalotrichum gorgonifer</name>
    <dbReference type="NCBI Taxonomy" id="2041049"/>
    <lineage>
        <taxon>Eukaryota</taxon>
        <taxon>Fungi</taxon>
        <taxon>Dikarya</taxon>
        <taxon>Ascomycota</taxon>
        <taxon>Pezizomycotina</taxon>
        <taxon>Sordariomycetes</taxon>
        <taxon>Hypocreomycetidae</taxon>
        <taxon>Microascales</taxon>
        <taxon>Microascaceae</taxon>
        <taxon>Cephalotrichum</taxon>
    </lineage>
</organism>